<evidence type="ECO:0000256" key="9">
    <source>
        <dbReference type="SAM" id="Phobius"/>
    </source>
</evidence>
<dbReference type="SUPFAM" id="SSF81653">
    <property type="entry name" value="Calcium ATPase, transduction domain A"/>
    <property type="match status" value="1"/>
</dbReference>
<evidence type="ECO:0000256" key="4">
    <source>
        <dbReference type="ARBA" id="ARBA00022741"/>
    </source>
</evidence>
<feature type="transmembrane region" description="Helical" evidence="9">
    <location>
        <begin position="286"/>
        <end position="306"/>
    </location>
</feature>
<dbReference type="Gene3D" id="3.40.50.1000">
    <property type="entry name" value="HAD superfamily/HAD-like"/>
    <property type="match status" value="1"/>
</dbReference>
<dbReference type="Gene3D" id="1.20.1110.10">
    <property type="entry name" value="Calcium-transporting ATPase, transmembrane domain"/>
    <property type="match status" value="1"/>
</dbReference>
<dbReference type="InterPro" id="IPR059000">
    <property type="entry name" value="ATPase_P-type_domA"/>
</dbReference>
<dbReference type="PROSITE" id="PS00154">
    <property type="entry name" value="ATPASE_E1_E2"/>
    <property type="match status" value="1"/>
</dbReference>
<feature type="domain" description="Cation-transporting P-type ATPase N-terminal" evidence="10">
    <location>
        <begin position="14"/>
        <end position="88"/>
    </location>
</feature>
<dbReference type="Pfam" id="PF13246">
    <property type="entry name" value="Cation_ATPase"/>
    <property type="match status" value="1"/>
</dbReference>
<proteinExistence type="inferred from homology"/>
<keyword evidence="3 9" id="KW-0812">Transmembrane</keyword>
<feature type="transmembrane region" description="Helical" evidence="9">
    <location>
        <begin position="857"/>
        <end position="878"/>
    </location>
</feature>
<gene>
    <name evidence="11" type="ORF">BMI91_04595</name>
</gene>
<name>A0ABX3N1P8_9RHOB</name>
<dbReference type="SFLD" id="SFLDF00027">
    <property type="entry name" value="p-type_atpase"/>
    <property type="match status" value="1"/>
</dbReference>
<evidence type="ECO:0000256" key="5">
    <source>
        <dbReference type="ARBA" id="ARBA00022840"/>
    </source>
</evidence>
<evidence type="ECO:0000256" key="6">
    <source>
        <dbReference type="ARBA" id="ARBA00022967"/>
    </source>
</evidence>
<dbReference type="RefSeq" id="WP_078604098.1">
    <property type="nucleotide sequence ID" value="NZ_MPZV01000001.1"/>
</dbReference>
<reference evidence="11 12" key="1">
    <citation type="submission" date="2016-11" db="EMBL/GenBank/DDBJ databases">
        <title>A multilocus sequence analysis scheme for characterization of bacteria in the genus Thioclava.</title>
        <authorList>
            <person name="Liu Y."/>
            <person name="Shao Z."/>
        </authorList>
    </citation>
    <scope>NUCLEOTIDE SEQUENCE [LARGE SCALE GENOMIC DNA]</scope>
    <source>
        <strain evidence="11 12">TAW-CT134</strain>
    </source>
</reference>
<evidence type="ECO:0000256" key="7">
    <source>
        <dbReference type="ARBA" id="ARBA00022989"/>
    </source>
</evidence>
<evidence type="ECO:0000313" key="11">
    <source>
        <dbReference type="EMBL" id="OOY25683.1"/>
    </source>
</evidence>
<dbReference type="SMART" id="SM00831">
    <property type="entry name" value="Cation_ATPase_N"/>
    <property type="match status" value="1"/>
</dbReference>
<dbReference type="Pfam" id="PF08282">
    <property type="entry name" value="Hydrolase_3"/>
    <property type="match status" value="1"/>
</dbReference>
<dbReference type="EMBL" id="MPZV01000001">
    <property type="protein sequence ID" value="OOY25683.1"/>
    <property type="molecule type" value="Genomic_DNA"/>
</dbReference>
<dbReference type="PANTHER" id="PTHR43294:SF20">
    <property type="entry name" value="P-TYPE ATPASE"/>
    <property type="match status" value="1"/>
</dbReference>
<dbReference type="InterPro" id="IPR008250">
    <property type="entry name" value="ATPase_P-typ_transduc_dom_A_sf"/>
</dbReference>
<keyword evidence="5" id="KW-0067">ATP-binding</keyword>
<feature type="transmembrane region" description="Helical" evidence="9">
    <location>
        <begin position="760"/>
        <end position="781"/>
    </location>
</feature>
<dbReference type="PRINTS" id="PR00119">
    <property type="entry name" value="CATATPASE"/>
</dbReference>
<feature type="transmembrane region" description="Helical" evidence="9">
    <location>
        <begin position="63"/>
        <end position="86"/>
    </location>
</feature>
<dbReference type="SUPFAM" id="SSF81665">
    <property type="entry name" value="Calcium ATPase, transmembrane domain M"/>
    <property type="match status" value="1"/>
</dbReference>
<evidence type="ECO:0000256" key="3">
    <source>
        <dbReference type="ARBA" id="ARBA00022692"/>
    </source>
</evidence>
<dbReference type="InterPro" id="IPR023298">
    <property type="entry name" value="ATPase_P-typ_TM_dom_sf"/>
</dbReference>
<keyword evidence="4" id="KW-0547">Nucleotide-binding</keyword>
<dbReference type="InterPro" id="IPR001757">
    <property type="entry name" value="P_typ_ATPase"/>
</dbReference>
<accession>A0ABX3N1P8</accession>
<dbReference type="Gene3D" id="2.70.150.10">
    <property type="entry name" value="Calcium-transporting ATPase, cytoplasmic transduction domain A"/>
    <property type="match status" value="1"/>
</dbReference>
<feature type="transmembrane region" description="Helical" evidence="9">
    <location>
        <begin position="710"/>
        <end position="732"/>
    </location>
</feature>
<dbReference type="NCBIfam" id="TIGR01494">
    <property type="entry name" value="ATPase_P-type"/>
    <property type="match status" value="2"/>
</dbReference>
<feature type="transmembrane region" description="Helical" evidence="9">
    <location>
        <begin position="92"/>
        <end position="111"/>
    </location>
</feature>
<dbReference type="SUPFAM" id="SSF56784">
    <property type="entry name" value="HAD-like"/>
    <property type="match status" value="1"/>
</dbReference>
<organism evidence="11 12">
    <name type="scientific">Thioclava sediminum</name>
    <dbReference type="NCBI Taxonomy" id="1915319"/>
    <lineage>
        <taxon>Bacteria</taxon>
        <taxon>Pseudomonadati</taxon>
        <taxon>Pseudomonadota</taxon>
        <taxon>Alphaproteobacteria</taxon>
        <taxon>Rhodobacterales</taxon>
        <taxon>Paracoccaceae</taxon>
        <taxon>Thioclava</taxon>
    </lineage>
</organism>
<comment type="subcellular location">
    <subcellularLocation>
        <location evidence="1">Membrane</location>
        <topology evidence="1">Multi-pass membrane protein</topology>
    </subcellularLocation>
</comment>
<dbReference type="InterPro" id="IPR050510">
    <property type="entry name" value="Cation_transp_ATPase_P-type"/>
</dbReference>
<dbReference type="Pfam" id="PF00122">
    <property type="entry name" value="E1-E2_ATPase"/>
    <property type="match status" value="1"/>
</dbReference>
<dbReference type="Pfam" id="PF00689">
    <property type="entry name" value="Cation_ATPase_C"/>
    <property type="match status" value="1"/>
</dbReference>
<keyword evidence="8 9" id="KW-0472">Membrane</keyword>
<evidence type="ECO:0000259" key="10">
    <source>
        <dbReference type="SMART" id="SM00831"/>
    </source>
</evidence>
<comment type="caution">
    <text evidence="11">The sequence shown here is derived from an EMBL/GenBank/DDBJ whole genome shotgun (WGS) entry which is preliminary data.</text>
</comment>
<feature type="transmembrane region" description="Helical" evidence="9">
    <location>
        <begin position="787"/>
        <end position="806"/>
    </location>
</feature>
<protein>
    <submittedName>
        <fullName evidence="11">ATPase</fullName>
    </submittedName>
</protein>
<dbReference type="InterPro" id="IPR004014">
    <property type="entry name" value="ATPase_P-typ_cation-transptr_N"/>
</dbReference>
<dbReference type="InterPro" id="IPR018303">
    <property type="entry name" value="ATPase_P-typ_P_site"/>
</dbReference>
<dbReference type="Gene3D" id="3.40.1110.10">
    <property type="entry name" value="Calcium-transporting ATPase, cytoplasmic domain N"/>
    <property type="match status" value="1"/>
</dbReference>
<dbReference type="SUPFAM" id="SSF81660">
    <property type="entry name" value="Metal cation-transporting ATPase, ATP-binding domain N"/>
    <property type="match status" value="1"/>
</dbReference>
<dbReference type="InterPro" id="IPR044492">
    <property type="entry name" value="P_typ_ATPase_HD_dom"/>
</dbReference>
<dbReference type="InterPro" id="IPR023214">
    <property type="entry name" value="HAD_sf"/>
</dbReference>
<dbReference type="PRINTS" id="PR00120">
    <property type="entry name" value="HATPASE"/>
</dbReference>
<evidence type="ECO:0000256" key="8">
    <source>
        <dbReference type="ARBA" id="ARBA00023136"/>
    </source>
</evidence>
<evidence type="ECO:0000313" key="12">
    <source>
        <dbReference type="Proteomes" id="UP000190787"/>
    </source>
</evidence>
<comment type="similarity">
    <text evidence="2">Belongs to the cation transport ATPase (P-type) (TC 3.A.3) family. Type IIA subfamily.</text>
</comment>
<keyword evidence="7 9" id="KW-1133">Transmembrane helix</keyword>
<sequence length="884" mass="93026">MTEGLVMQDTDAAPAFAETAEAVIARLSVPFPNGLSANEAATRLARHGPNALRRPKPRSALRILLHQFQGVIVALLVMATVFSLVINDIVEALAILVVLLLNGAIGFFTELRATRSMEALFSVAEVRTRVRRDGMLVEVDARDLVPGDLVMLEAGDVVTADLRLVEASGLHCDESVLTGESLPVLKTTKPLPSDVVLGDRTNMGFKGAAVTRGAGTGVVVRTGMETEIGKISQLAMAASTEPTPLEHQLTRLGQRLVWLTIVLAVAIIVTGLAQGHPLTSMIQTGVALAVAAIPEGIPVVATLSLARGMWRMVQRNALISRLSSVETLGATTLILTDKTGTLTENRMSVVQVLLDGGSVDLDGPETGVAEDRLRAALKIGMLCNNAELGDGDEGRIGDPTELALLSAARQAGVTEDEAEPRLLQHAFESDSLMMATVHALPDGGALYAVKGAPEAVIASCSEVLGPVGARPLSAEDKADWIARSADAASEGLRGIGLAMKRTDGAEDAPYEGLTLVAIACLADPLRKDVPPAIAACQSAGVRVIMLTGDHAETAARIAKDAGISGNGAVAIEGRDLTGLDLENAPEETLDRLRKASVFARVAPATKLDLVSFYQREGETVAMTGDGVNDAPALKKADIGIAMGQRGTQVAREAAHMVLKDDDFATIVEAVRQGRVIFGNIRKFIVYLMSCNLSEILVVGIAVGVGLPSPLLPLQILFLNLVTDVFPALALGLGHGDGHEMRRPPRDRTEPILARREWGRIIALGVIVTLATMLAFGGALYGLQLAPAAAVTVAFVTLALGQLWNVFNMREADTHALRNDVTRNPYVWGALVLCLVLIAGALWLPGLSDVLQLPSPGIAGLTLAGAMSLLPPLLGHLVVSRATRR</sequence>
<keyword evidence="12" id="KW-1185">Reference proteome</keyword>
<feature type="transmembrane region" description="Helical" evidence="9">
    <location>
        <begin position="683"/>
        <end position="704"/>
    </location>
</feature>
<feature type="transmembrane region" description="Helical" evidence="9">
    <location>
        <begin position="256"/>
        <end position="274"/>
    </location>
</feature>
<dbReference type="InterPro" id="IPR006068">
    <property type="entry name" value="ATPase_P-typ_cation-transptr_C"/>
</dbReference>
<dbReference type="InterPro" id="IPR036412">
    <property type="entry name" value="HAD-like_sf"/>
</dbReference>
<feature type="transmembrane region" description="Helical" evidence="9">
    <location>
        <begin position="826"/>
        <end position="845"/>
    </location>
</feature>
<dbReference type="SFLD" id="SFLDG00002">
    <property type="entry name" value="C1.7:_P-type_atpase_like"/>
    <property type="match status" value="1"/>
</dbReference>
<evidence type="ECO:0000256" key="1">
    <source>
        <dbReference type="ARBA" id="ARBA00004141"/>
    </source>
</evidence>
<keyword evidence="6" id="KW-1278">Translocase</keyword>
<dbReference type="PANTHER" id="PTHR43294">
    <property type="entry name" value="SODIUM/POTASSIUM-TRANSPORTING ATPASE SUBUNIT ALPHA"/>
    <property type="match status" value="1"/>
</dbReference>
<evidence type="ECO:0000256" key="2">
    <source>
        <dbReference type="ARBA" id="ARBA00005675"/>
    </source>
</evidence>
<dbReference type="SFLD" id="SFLDS00003">
    <property type="entry name" value="Haloacid_Dehalogenase"/>
    <property type="match status" value="1"/>
</dbReference>
<dbReference type="Pfam" id="PF00690">
    <property type="entry name" value="Cation_ATPase_N"/>
    <property type="match status" value="1"/>
</dbReference>
<dbReference type="InterPro" id="IPR023299">
    <property type="entry name" value="ATPase_P-typ_cyto_dom_N"/>
</dbReference>
<dbReference type="Proteomes" id="UP000190787">
    <property type="component" value="Unassembled WGS sequence"/>
</dbReference>